<dbReference type="InterPro" id="IPR029044">
    <property type="entry name" value="Nucleotide-diphossugar_trans"/>
</dbReference>
<evidence type="ECO:0000259" key="1">
    <source>
        <dbReference type="Pfam" id="PF00535"/>
    </source>
</evidence>
<protein>
    <recommendedName>
        <fullName evidence="1">Glycosyltransferase 2-like domain-containing protein</fullName>
    </recommendedName>
</protein>
<dbReference type="EMBL" id="JTDV01000010">
    <property type="protein sequence ID" value="KJD32249.1"/>
    <property type="molecule type" value="Genomic_DNA"/>
</dbReference>
<dbReference type="EMBL" id="JTDV01000010">
    <property type="protein sequence ID" value="KJD32087.1"/>
    <property type="molecule type" value="Genomic_DNA"/>
</dbReference>
<keyword evidence="4" id="KW-1185">Reference proteome</keyword>
<dbReference type="STRING" id="1382798.PK35_10775"/>
<evidence type="ECO:0000313" key="4">
    <source>
        <dbReference type="Proteomes" id="UP000032361"/>
    </source>
</evidence>
<dbReference type="Gene3D" id="3.90.550.10">
    <property type="entry name" value="Spore Coat Polysaccharide Biosynthesis Protein SpsA, Chain A"/>
    <property type="match status" value="1"/>
</dbReference>
<sequence length="313" mass="36238">MSFFSVIIPLYNKEKYIEATLNSVLNQEFKDFEIIIFDDGSTDDSLKQVEAFSDSRILIIKEINQGVSAARNKSIELAKGKYIALLDADDIWEPNHLTELHKLITLFPEAGLYCNNYRVFYNSAVSRPAKFNFQYAANGVLVNDFFKASIINCVAWTSSVCFAKNTFTEIGGFKPHLKTSQDLDLWIRFALKHQVAFNPKITMSYKQYVSNSLSKNESHYNEIRYNFISSFSEFEKTNTSLKLYLDINRYAVSLRALINNNKPLYKKLKQEIDFKNLNFKQKILINTPKVVLKLLKKLQISLIKMRVYLTAFD</sequence>
<dbReference type="PANTHER" id="PTHR22916:SF3">
    <property type="entry name" value="UDP-GLCNAC:BETAGAL BETA-1,3-N-ACETYLGLUCOSAMINYLTRANSFERASE-LIKE PROTEIN 1"/>
    <property type="match status" value="1"/>
</dbReference>
<organism evidence="2 4">
    <name type="scientific">Neotamlana nanhaiensis</name>
    <dbReference type="NCBI Taxonomy" id="1382798"/>
    <lineage>
        <taxon>Bacteria</taxon>
        <taxon>Pseudomonadati</taxon>
        <taxon>Bacteroidota</taxon>
        <taxon>Flavobacteriia</taxon>
        <taxon>Flavobacteriales</taxon>
        <taxon>Flavobacteriaceae</taxon>
        <taxon>Neotamlana</taxon>
    </lineage>
</organism>
<dbReference type="GO" id="GO:0016758">
    <property type="term" value="F:hexosyltransferase activity"/>
    <property type="evidence" value="ECO:0007669"/>
    <property type="project" value="UniProtKB-ARBA"/>
</dbReference>
<dbReference type="PATRIC" id="fig|1382798.3.peg.712"/>
<name>A0A0D7W2K8_9FLAO</name>
<dbReference type="InterPro" id="IPR001173">
    <property type="entry name" value="Glyco_trans_2-like"/>
</dbReference>
<dbReference type="CDD" id="cd00761">
    <property type="entry name" value="Glyco_tranf_GTA_type"/>
    <property type="match status" value="1"/>
</dbReference>
<dbReference type="SUPFAM" id="SSF53448">
    <property type="entry name" value="Nucleotide-diphospho-sugar transferases"/>
    <property type="match status" value="1"/>
</dbReference>
<dbReference type="PANTHER" id="PTHR22916">
    <property type="entry name" value="GLYCOSYLTRANSFERASE"/>
    <property type="match status" value="1"/>
</dbReference>
<evidence type="ECO:0000313" key="3">
    <source>
        <dbReference type="EMBL" id="KJD32249.1"/>
    </source>
</evidence>
<dbReference type="RefSeq" id="WP_044626730.1">
    <property type="nucleotide sequence ID" value="NZ_JTDV01000010.1"/>
</dbReference>
<proteinExistence type="predicted"/>
<evidence type="ECO:0000313" key="2">
    <source>
        <dbReference type="EMBL" id="KJD32087.1"/>
    </source>
</evidence>
<feature type="domain" description="Glycosyltransferase 2-like" evidence="1">
    <location>
        <begin position="5"/>
        <end position="132"/>
    </location>
</feature>
<reference evidence="2 4" key="1">
    <citation type="journal article" date="2015" name="Antonie Van Leeuwenhoek">
        <title>Tamlana nanhaiensis sp. nov., isolated from surface seawater collected from the South China Sea.</title>
        <authorList>
            <person name="Liu X."/>
            <person name="Lai Q."/>
            <person name="Du Y."/>
            <person name="Li G."/>
            <person name="Sun F."/>
            <person name="Shao Z."/>
        </authorList>
    </citation>
    <scope>NUCLEOTIDE SEQUENCE [LARGE SCALE GENOMIC DNA]</scope>
    <source>
        <strain evidence="2 4">FHC16</strain>
    </source>
</reference>
<gene>
    <name evidence="2" type="ORF">PK35_10775</name>
    <name evidence="3" type="ORF">PK35_11660</name>
</gene>
<dbReference type="Proteomes" id="UP000032361">
    <property type="component" value="Unassembled WGS sequence"/>
</dbReference>
<dbReference type="Pfam" id="PF00535">
    <property type="entry name" value="Glycos_transf_2"/>
    <property type="match status" value="1"/>
</dbReference>
<comment type="caution">
    <text evidence="2">The sequence shown here is derived from an EMBL/GenBank/DDBJ whole genome shotgun (WGS) entry which is preliminary data.</text>
</comment>
<dbReference type="OrthoDB" id="6307329at2"/>
<dbReference type="AlphaFoldDB" id="A0A0D7W2K8"/>
<accession>A0A0D7W2K8</accession>